<dbReference type="EMBL" id="JACVVK020000169">
    <property type="protein sequence ID" value="KAK7487168.1"/>
    <property type="molecule type" value="Genomic_DNA"/>
</dbReference>
<protein>
    <submittedName>
        <fullName evidence="1">Uncharacterized protein</fullName>
    </submittedName>
</protein>
<dbReference type="AlphaFoldDB" id="A0ABD0KJ79"/>
<reference evidence="1 2" key="1">
    <citation type="journal article" date="2023" name="Sci. Data">
        <title>Genome assembly of the Korean intertidal mud-creeper Batillaria attramentaria.</title>
        <authorList>
            <person name="Patra A.K."/>
            <person name="Ho P.T."/>
            <person name="Jun S."/>
            <person name="Lee S.J."/>
            <person name="Kim Y."/>
            <person name="Won Y.J."/>
        </authorList>
    </citation>
    <scope>NUCLEOTIDE SEQUENCE [LARGE SCALE GENOMIC DNA]</scope>
    <source>
        <strain evidence="1">Wonlab-2016</strain>
    </source>
</reference>
<sequence>MALSRVERRSGVSVNDKADSLDLSSTIKTLLPGTRVNINCGKGSLLSECQSLHPLTKAARHVSVRCRTGTHWQVSRKRPAGESPPPLLGLLLKSVTLTYRGNHAKKVGGATPFLA</sequence>
<keyword evidence="2" id="KW-1185">Reference proteome</keyword>
<organism evidence="1 2">
    <name type="scientific">Batillaria attramentaria</name>
    <dbReference type="NCBI Taxonomy" id="370345"/>
    <lineage>
        <taxon>Eukaryota</taxon>
        <taxon>Metazoa</taxon>
        <taxon>Spiralia</taxon>
        <taxon>Lophotrochozoa</taxon>
        <taxon>Mollusca</taxon>
        <taxon>Gastropoda</taxon>
        <taxon>Caenogastropoda</taxon>
        <taxon>Sorbeoconcha</taxon>
        <taxon>Cerithioidea</taxon>
        <taxon>Batillariidae</taxon>
        <taxon>Batillaria</taxon>
    </lineage>
</organism>
<accession>A0ABD0KJ79</accession>
<name>A0ABD0KJ79_9CAEN</name>
<comment type="caution">
    <text evidence="1">The sequence shown here is derived from an EMBL/GenBank/DDBJ whole genome shotgun (WGS) entry which is preliminary data.</text>
</comment>
<dbReference type="Proteomes" id="UP001519460">
    <property type="component" value="Unassembled WGS sequence"/>
</dbReference>
<proteinExistence type="predicted"/>
<gene>
    <name evidence="1" type="ORF">BaRGS_00021663</name>
</gene>
<evidence type="ECO:0000313" key="1">
    <source>
        <dbReference type="EMBL" id="KAK7487168.1"/>
    </source>
</evidence>
<evidence type="ECO:0000313" key="2">
    <source>
        <dbReference type="Proteomes" id="UP001519460"/>
    </source>
</evidence>